<accession>A0A4D4JBF6</accession>
<dbReference type="AlphaFoldDB" id="A0A4D4JBF6"/>
<evidence type="ECO:0000313" key="6">
    <source>
        <dbReference type="EMBL" id="GDY31719.1"/>
    </source>
</evidence>
<dbReference type="PANTHER" id="PTHR48267:SF1">
    <property type="entry name" value="BILIRUBIN OXIDASE"/>
    <property type="match status" value="1"/>
</dbReference>
<feature type="domain" description="Plastocyanin-like" evidence="5">
    <location>
        <begin position="60"/>
        <end position="92"/>
    </location>
</feature>
<feature type="domain" description="Plastocyanin-like" evidence="4">
    <location>
        <begin position="467"/>
        <end position="596"/>
    </location>
</feature>
<dbReference type="InterPro" id="IPR011707">
    <property type="entry name" value="Cu-oxidase-like_N"/>
</dbReference>
<keyword evidence="7" id="KW-1185">Reference proteome</keyword>
<keyword evidence="3" id="KW-0560">Oxidoreductase</keyword>
<dbReference type="GO" id="GO:0016491">
    <property type="term" value="F:oxidoreductase activity"/>
    <property type="evidence" value="ECO:0007669"/>
    <property type="project" value="UniProtKB-KW"/>
</dbReference>
<dbReference type="PROSITE" id="PS00080">
    <property type="entry name" value="MULTICOPPER_OXIDASE2"/>
    <property type="match status" value="1"/>
</dbReference>
<comment type="similarity">
    <text evidence="1">Belongs to the multicopper oxidase family.</text>
</comment>
<protein>
    <submittedName>
        <fullName evidence="6">Multicopper oxidase</fullName>
    </submittedName>
</protein>
<dbReference type="GO" id="GO:0005507">
    <property type="term" value="F:copper ion binding"/>
    <property type="evidence" value="ECO:0007669"/>
    <property type="project" value="InterPro"/>
</dbReference>
<comment type="caution">
    <text evidence="6">The sequence shown here is derived from an EMBL/GenBank/DDBJ whole genome shotgun (WGS) entry which is preliminary data.</text>
</comment>
<evidence type="ECO:0000259" key="4">
    <source>
        <dbReference type="Pfam" id="PF07731"/>
    </source>
</evidence>
<dbReference type="InterPro" id="IPR045087">
    <property type="entry name" value="Cu-oxidase_fam"/>
</dbReference>
<dbReference type="InterPro" id="IPR002355">
    <property type="entry name" value="Cu_oxidase_Cu_BS"/>
</dbReference>
<dbReference type="InterPro" id="IPR033138">
    <property type="entry name" value="Cu_oxidase_CS"/>
</dbReference>
<dbReference type="Proteomes" id="UP000298860">
    <property type="component" value="Unassembled WGS sequence"/>
</dbReference>
<name>A0A4D4JBF6_9PSEU</name>
<keyword evidence="2" id="KW-0479">Metal-binding</keyword>
<dbReference type="PROSITE" id="PS00079">
    <property type="entry name" value="MULTICOPPER_OXIDASE1"/>
    <property type="match status" value="1"/>
</dbReference>
<dbReference type="Gene3D" id="2.60.40.420">
    <property type="entry name" value="Cupredoxins - blue copper proteins"/>
    <property type="match status" value="3"/>
</dbReference>
<dbReference type="CDD" id="cd13844">
    <property type="entry name" value="CuRO_1_BOD_CotA_like"/>
    <property type="match status" value="1"/>
</dbReference>
<evidence type="ECO:0000259" key="5">
    <source>
        <dbReference type="Pfam" id="PF07732"/>
    </source>
</evidence>
<proteinExistence type="inferred from homology"/>
<feature type="domain" description="Plastocyanin-like" evidence="5">
    <location>
        <begin position="139"/>
        <end position="205"/>
    </location>
</feature>
<dbReference type="SUPFAM" id="SSF49503">
    <property type="entry name" value="Cupredoxins"/>
    <property type="match status" value="3"/>
</dbReference>
<evidence type="ECO:0000256" key="3">
    <source>
        <dbReference type="ARBA" id="ARBA00023002"/>
    </source>
</evidence>
<dbReference type="OrthoDB" id="345021at2"/>
<evidence type="ECO:0000313" key="7">
    <source>
        <dbReference type="Proteomes" id="UP000298860"/>
    </source>
</evidence>
<dbReference type="Pfam" id="PF07732">
    <property type="entry name" value="Cu-oxidase_3"/>
    <property type="match status" value="2"/>
</dbReference>
<gene>
    <name evidence="6" type="primary">cotA_2</name>
    <name evidence="6" type="ORF">GTS_33520</name>
</gene>
<dbReference type="Pfam" id="PF07731">
    <property type="entry name" value="Cu-oxidase_2"/>
    <property type="match status" value="1"/>
</dbReference>
<evidence type="ECO:0000256" key="1">
    <source>
        <dbReference type="ARBA" id="ARBA00010609"/>
    </source>
</evidence>
<sequence length="613" mass="66722">MTNTIENPTLAATGRTFGLTKFVDPLRVPPVLRPHSWWHHDEITITSRATAVALHSQLPPTTVWAYDGHFPGPTIEVKSGQRLRVSWTNDIEGTLPLVAVQAPIATRPGNTPGYRNPDGSLPDGVSIIDGVTDVPAWQVVHLHGARTGGGNDGWAHNAVLRGASQLAEYPNAQPSTTLWYHDHAMAVTRFNVHTGLSGMYLIRDGEEAAHDLPHGDREIPLIIADRNLDTDPGGALTGQLLYKVAYVPSGAQIPFTGPFNLVNGTIWPYLEVEPRWYRFRLLNAANSRFYTLNLVDEAGVTRNDAVRQIGTDGGLLPVPTPLPAAGLTLAPAERADLLVDFGRFGGQRLRLTDTSVPKEAAGQPVTEPDLMEFRVDGTAEHDRFTPPATISPSYVRLEHGTTVPEDHDHVWVALVPPGTAGEAHPQLWELAEITDAAQIPPLPAAGVIQVTDPGTGEVRTFQRVADLFDDTVNVFIDHDRWAVWNLIHLGGPTHPMHIHLAEFQALSRRTVAAADGGIPEFDATVGGTTAGNPLRVRGDRGLDENEKGWKDVFRVAAGDWVSVAGRFAGATGEFMYHCHILDHEDEGMMRPFVVMPAPVSKFHVRHGGTGHRH</sequence>
<organism evidence="6 7">
    <name type="scientific">Gandjariella thermophila</name>
    <dbReference type="NCBI Taxonomy" id="1931992"/>
    <lineage>
        <taxon>Bacteria</taxon>
        <taxon>Bacillati</taxon>
        <taxon>Actinomycetota</taxon>
        <taxon>Actinomycetes</taxon>
        <taxon>Pseudonocardiales</taxon>
        <taxon>Pseudonocardiaceae</taxon>
        <taxon>Gandjariella</taxon>
    </lineage>
</organism>
<evidence type="ECO:0000256" key="2">
    <source>
        <dbReference type="ARBA" id="ARBA00022723"/>
    </source>
</evidence>
<dbReference type="PANTHER" id="PTHR48267">
    <property type="entry name" value="CUPREDOXIN SUPERFAMILY PROTEIN"/>
    <property type="match status" value="1"/>
</dbReference>
<dbReference type="InterPro" id="IPR011706">
    <property type="entry name" value="Cu-oxidase_C"/>
</dbReference>
<dbReference type="InterPro" id="IPR008972">
    <property type="entry name" value="Cupredoxin"/>
</dbReference>
<dbReference type="EMBL" id="BJFL01000017">
    <property type="protein sequence ID" value="GDY31719.1"/>
    <property type="molecule type" value="Genomic_DNA"/>
</dbReference>
<reference evidence="7" key="1">
    <citation type="submission" date="2019-04" db="EMBL/GenBank/DDBJ databases">
        <title>Draft genome sequence of Pseudonocardiaceae bacterium SL3-2-4.</title>
        <authorList>
            <person name="Ningsih F."/>
            <person name="Yokota A."/>
            <person name="Sakai Y."/>
            <person name="Nanatani K."/>
            <person name="Yabe S."/>
            <person name="Oetari A."/>
            <person name="Sjamsuridzal W."/>
        </authorList>
    </citation>
    <scope>NUCLEOTIDE SEQUENCE [LARGE SCALE GENOMIC DNA]</scope>
    <source>
        <strain evidence="7">SL3-2-4</strain>
    </source>
</reference>
<dbReference type="RefSeq" id="WP_137814781.1">
    <property type="nucleotide sequence ID" value="NZ_BJFL01000017.1"/>
</dbReference>